<evidence type="ECO:0000256" key="4">
    <source>
        <dbReference type="ARBA" id="ARBA00022673"/>
    </source>
</evidence>
<dbReference type="GO" id="GO:0043025">
    <property type="term" value="C:neuronal cell body"/>
    <property type="evidence" value="ECO:0007669"/>
    <property type="project" value="TreeGrafter"/>
</dbReference>
<keyword evidence="2" id="KW-0813">Transport</keyword>
<feature type="domain" description="Ion transport" evidence="14">
    <location>
        <begin position="19"/>
        <end position="53"/>
    </location>
</feature>
<evidence type="ECO:0000256" key="11">
    <source>
        <dbReference type="ARBA" id="ARBA00023303"/>
    </source>
</evidence>
<keyword evidence="6" id="KW-0106">Calcium</keyword>
<dbReference type="GO" id="GO:0005891">
    <property type="term" value="C:voltage-gated calcium channel complex"/>
    <property type="evidence" value="ECO:0007669"/>
    <property type="project" value="TreeGrafter"/>
</dbReference>
<evidence type="ECO:0000256" key="6">
    <source>
        <dbReference type="ARBA" id="ARBA00022837"/>
    </source>
</evidence>
<keyword evidence="11" id="KW-0407">Ion channel</keyword>
<dbReference type="AlphaFoldDB" id="A0AAV2MP49"/>
<keyword evidence="16" id="KW-1185">Reference proteome</keyword>
<dbReference type="GO" id="GO:0008331">
    <property type="term" value="F:high voltage-gated calcium channel activity"/>
    <property type="evidence" value="ECO:0007669"/>
    <property type="project" value="TreeGrafter"/>
</dbReference>
<evidence type="ECO:0000259" key="14">
    <source>
        <dbReference type="Pfam" id="PF00520"/>
    </source>
</evidence>
<keyword evidence="5 13" id="KW-0812">Transmembrane</keyword>
<dbReference type="GO" id="GO:0045202">
    <property type="term" value="C:synapse"/>
    <property type="evidence" value="ECO:0007669"/>
    <property type="project" value="GOC"/>
</dbReference>
<keyword evidence="9" id="KW-0406">Ion transport</keyword>
<dbReference type="EMBL" id="OZ035831">
    <property type="protein sequence ID" value="CAL1615266.1"/>
    <property type="molecule type" value="Genomic_DNA"/>
</dbReference>
<keyword evidence="4" id="KW-0107">Calcium channel</keyword>
<evidence type="ECO:0000256" key="7">
    <source>
        <dbReference type="ARBA" id="ARBA00022882"/>
    </source>
</evidence>
<dbReference type="Proteomes" id="UP001497482">
    <property type="component" value="Chromosome 9"/>
</dbReference>
<reference evidence="15 16" key="1">
    <citation type="submission" date="2024-04" db="EMBL/GenBank/DDBJ databases">
        <authorList>
            <person name="Waldvogel A.-M."/>
            <person name="Schoenle A."/>
        </authorList>
    </citation>
    <scope>NUCLEOTIDE SEQUENCE [LARGE SCALE GENOMIC DNA]</scope>
</reference>
<evidence type="ECO:0000313" key="16">
    <source>
        <dbReference type="Proteomes" id="UP001497482"/>
    </source>
</evidence>
<feature type="compositionally biased region" description="Low complexity" evidence="12">
    <location>
        <begin position="1"/>
        <end position="15"/>
    </location>
</feature>
<accession>A0AAV2MP49</accession>
<dbReference type="InterPro" id="IPR005821">
    <property type="entry name" value="Ion_trans_dom"/>
</dbReference>
<evidence type="ECO:0000256" key="3">
    <source>
        <dbReference type="ARBA" id="ARBA00022568"/>
    </source>
</evidence>
<name>A0AAV2MP49_KNICA</name>
<dbReference type="Pfam" id="PF00520">
    <property type="entry name" value="Ion_trans"/>
    <property type="match status" value="1"/>
</dbReference>
<feature type="region of interest" description="Disordered" evidence="12">
    <location>
        <begin position="63"/>
        <end position="98"/>
    </location>
</feature>
<evidence type="ECO:0000256" key="2">
    <source>
        <dbReference type="ARBA" id="ARBA00022448"/>
    </source>
</evidence>
<gene>
    <name evidence="15" type="ORF">KC01_LOCUS41248</name>
</gene>
<dbReference type="GO" id="GO:0098703">
    <property type="term" value="P:calcium ion import across plasma membrane"/>
    <property type="evidence" value="ECO:0007669"/>
    <property type="project" value="TreeGrafter"/>
</dbReference>
<feature type="compositionally biased region" description="Basic and acidic residues" evidence="12">
    <location>
        <begin position="82"/>
        <end position="91"/>
    </location>
</feature>
<evidence type="ECO:0000256" key="1">
    <source>
        <dbReference type="ARBA" id="ARBA00004141"/>
    </source>
</evidence>
<feature type="transmembrane region" description="Helical" evidence="13">
    <location>
        <begin position="30"/>
        <end position="55"/>
    </location>
</feature>
<evidence type="ECO:0000256" key="12">
    <source>
        <dbReference type="SAM" id="MobiDB-lite"/>
    </source>
</evidence>
<organism evidence="15 16">
    <name type="scientific">Knipowitschia caucasica</name>
    <name type="common">Caucasian dwarf goby</name>
    <name type="synonym">Pomatoschistus caucasicus</name>
    <dbReference type="NCBI Taxonomy" id="637954"/>
    <lineage>
        <taxon>Eukaryota</taxon>
        <taxon>Metazoa</taxon>
        <taxon>Chordata</taxon>
        <taxon>Craniata</taxon>
        <taxon>Vertebrata</taxon>
        <taxon>Euteleostomi</taxon>
        <taxon>Actinopterygii</taxon>
        <taxon>Neopterygii</taxon>
        <taxon>Teleostei</taxon>
        <taxon>Neoteleostei</taxon>
        <taxon>Acanthomorphata</taxon>
        <taxon>Gobiaria</taxon>
        <taxon>Gobiiformes</taxon>
        <taxon>Gobioidei</taxon>
        <taxon>Gobiidae</taxon>
        <taxon>Gobiinae</taxon>
        <taxon>Knipowitschia</taxon>
    </lineage>
</organism>
<dbReference type="Gene3D" id="1.10.287.70">
    <property type="match status" value="1"/>
</dbReference>
<protein>
    <recommendedName>
        <fullName evidence="14">Ion transport domain-containing protein</fullName>
    </recommendedName>
</protein>
<dbReference type="GO" id="GO:0007268">
    <property type="term" value="P:chemical synaptic transmission"/>
    <property type="evidence" value="ECO:0007669"/>
    <property type="project" value="TreeGrafter"/>
</dbReference>
<dbReference type="PANTHER" id="PTHR45628">
    <property type="entry name" value="VOLTAGE-DEPENDENT CALCIUM CHANNEL TYPE A SUBUNIT ALPHA-1"/>
    <property type="match status" value="1"/>
</dbReference>
<sequence length="219" mass="23837">MLLSEAGSVPSSSKSSIKDANDASGNTWNWLYFIPLIIIGSFFMLNLVLGVLSGLTWKPPVKHRTPTPAEHAGFPTSVWLPRDPRTGAPRDPRRHLHRGSRGIHGCICTITGAPAGSTSETHRGLPAGSTSAAHRGSRDPRLHLHLHRLPAGSHVLKRTGLPRDLLTSACAPGPRGITVHRHLHRLPRDPRRTRTRAPAGTTARRTGTYLYICWVLPGC</sequence>
<keyword evidence="10 13" id="KW-0472">Membrane</keyword>
<keyword evidence="7" id="KW-0851">Voltage-gated channel</keyword>
<dbReference type="InterPro" id="IPR050599">
    <property type="entry name" value="VDCC_alpha-1_subunit"/>
</dbReference>
<keyword evidence="8 13" id="KW-1133">Transmembrane helix</keyword>
<evidence type="ECO:0000256" key="8">
    <source>
        <dbReference type="ARBA" id="ARBA00022989"/>
    </source>
</evidence>
<keyword evidence="3" id="KW-0109">Calcium transport</keyword>
<evidence type="ECO:0000256" key="13">
    <source>
        <dbReference type="SAM" id="Phobius"/>
    </source>
</evidence>
<feature type="region of interest" description="Disordered" evidence="12">
    <location>
        <begin position="116"/>
        <end position="137"/>
    </location>
</feature>
<comment type="subcellular location">
    <subcellularLocation>
        <location evidence="1">Membrane</location>
        <topology evidence="1">Multi-pass membrane protein</topology>
    </subcellularLocation>
</comment>
<evidence type="ECO:0000256" key="10">
    <source>
        <dbReference type="ARBA" id="ARBA00023136"/>
    </source>
</evidence>
<evidence type="ECO:0000313" key="15">
    <source>
        <dbReference type="EMBL" id="CAL1615266.1"/>
    </source>
</evidence>
<feature type="region of interest" description="Disordered" evidence="12">
    <location>
        <begin position="1"/>
        <end position="20"/>
    </location>
</feature>
<dbReference type="PANTHER" id="PTHR45628:SF35">
    <property type="entry name" value="VOLTAGE-DEPENDENT N-TYPE CALCIUM CHANNEL SUBUNIT ALPHA"/>
    <property type="match status" value="1"/>
</dbReference>
<evidence type="ECO:0000256" key="9">
    <source>
        <dbReference type="ARBA" id="ARBA00023065"/>
    </source>
</evidence>
<evidence type="ECO:0000256" key="5">
    <source>
        <dbReference type="ARBA" id="ARBA00022692"/>
    </source>
</evidence>
<proteinExistence type="predicted"/>